<dbReference type="AlphaFoldDB" id="N4UJF3"/>
<sequence>MFNDEEAESERISTLPCRTFNYLQPDFSVVEQRGYKVLDWHLYEPSREFSQEKIQRLKLMDQFERRIFDNLEQRYP</sequence>
<proteinExistence type="predicted"/>
<reference evidence="2" key="1">
    <citation type="submission" date="2012-09" db="EMBL/GenBank/DDBJ databases">
        <title>Genome sequencing and comparative transcriptomics of race 1 and race 4 of banana pathogen: Fusarium oxysporum f. sp. cubense.</title>
        <authorList>
            <person name="Fang X."/>
            <person name="Huang J."/>
        </authorList>
    </citation>
    <scope>NUCLEOTIDE SEQUENCE [LARGE SCALE GENOMIC DNA]</scope>
    <source>
        <strain evidence="2">race 1</strain>
    </source>
</reference>
<dbReference type="Proteomes" id="UP000016928">
    <property type="component" value="Unassembled WGS sequence"/>
</dbReference>
<organism evidence="1 2">
    <name type="scientific">Fusarium oxysporum f. sp. cubense (strain race 1)</name>
    <name type="common">Panama disease fungus</name>
    <dbReference type="NCBI Taxonomy" id="1229664"/>
    <lineage>
        <taxon>Eukaryota</taxon>
        <taxon>Fungi</taxon>
        <taxon>Dikarya</taxon>
        <taxon>Ascomycota</taxon>
        <taxon>Pezizomycotina</taxon>
        <taxon>Sordariomycetes</taxon>
        <taxon>Hypocreomycetidae</taxon>
        <taxon>Hypocreales</taxon>
        <taxon>Nectriaceae</taxon>
        <taxon>Fusarium</taxon>
        <taxon>Fusarium oxysporum species complex</taxon>
    </lineage>
</organism>
<accession>N4UJF3</accession>
<dbReference type="HOGENOM" id="CLU_2654534_0_0_1"/>
<evidence type="ECO:0000313" key="1">
    <source>
        <dbReference type="EMBL" id="ENH70135.1"/>
    </source>
</evidence>
<name>N4UJF3_FUSC1</name>
<dbReference type="EMBL" id="KB730206">
    <property type="protein sequence ID" value="ENH70135.1"/>
    <property type="molecule type" value="Genomic_DNA"/>
</dbReference>
<dbReference type="STRING" id="1229664.N4UJF3"/>
<reference evidence="2" key="2">
    <citation type="journal article" date="2014" name="PLoS ONE">
        <title>Genome and Transcriptome Analysis of the Fungal Pathogen Fusarium oxysporum f. sp. cubense Causing Banana Vascular Wilt Disease.</title>
        <authorList>
            <person name="Guo L."/>
            <person name="Han L."/>
            <person name="Yang L."/>
            <person name="Zeng H."/>
            <person name="Fan D."/>
            <person name="Zhu Y."/>
            <person name="Feng Y."/>
            <person name="Wang G."/>
            <person name="Peng C."/>
            <person name="Jiang X."/>
            <person name="Zhou D."/>
            <person name="Ni P."/>
            <person name="Liang C."/>
            <person name="Liu L."/>
            <person name="Wang J."/>
            <person name="Mao C."/>
            <person name="Fang X."/>
            <person name="Peng M."/>
            <person name="Huang J."/>
        </authorList>
    </citation>
    <scope>NUCLEOTIDE SEQUENCE [LARGE SCALE GENOMIC DNA]</scope>
    <source>
        <strain evidence="2">race 1</strain>
    </source>
</reference>
<dbReference type="OrthoDB" id="5061283at2759"/>
<protein>
    <submittedName>
        <fullName evidence="1">Uncharacterized protein</fullName>
    </submittedName>
</protein>
<evidence type="ECO:0000313" key="2">
    <source>
        <dbReference type="Proteomes" id="UP000016928"/>
    </source>
</evidence>
<gene>
    <name evidence="1" type="ORF">FOC1_g10004120</name>
</gene>
<dbReference type="VEuPathDB" id="FungiDB:FOC1_g10004120"/>